<keyword evidence="12" id="KW-0325">Glycoprotein</keyword>
<dbReference type="GO" id="GO:0016020">
    <property type="term" value="C:membrane"/>
    <property type="evidence" value="ECO:0007669"/>
    <property type="project" value="UniProtKB-SubCell"/>
</dbReference>
<keyword evidence="6" id="KW-0677">Repeat</keyword>
<dbReference type="InterPro" id="IPR008271">
    <property type="entry name" value="Ser/Thr_kinase_AS"/>
</dbReference>
<evidence type="ECO:0000256" key="1">
    <source>
        <dbReference type="ARBA" id="ARBA00004370"/>
    </source>
</evidence>
<dbReference type="Pfam" id="PF00560">
    <property type="entry name" value="LRR_1"/>
    <property type="match status" value="2"/>
</dbReference>
<evidence type="ECO:0000256" key="9">
    <source>
        <dbReference type="ARBA" id="ARBA00022840"/>
    </source>
</evidence>
<evidence type="ECO:0000256" key="2">
    <source>
        <dbReference type="ARBA" id="ARBA00022614"/>
    </source>
</evidence>
<evidence type="ECO:0000256" key="11">
    <source>
        <dbReference type="ARBA" id="ARBA00023136"/>
    </source>
</evidence>
<evidence type="ECO:0000256" key="5">
    <source>
        <dbReference type="ARBA" id="ARBA00022729"/>
    </source>
</evidence>
<reference evidence="15" key="2">
    <citation type="journal article" date="2023" name="Plants (Basel)">
        <title>Annotation of the Turnera subulata (Passifloraceae) Draft Genome Reveals the S-Locus Evolved after the Divergence of Turneroideae from Passifloroideae in a Stepwise Manner.</title>
        <authorList>
            <person name="Henning P.M."/>
            <person name="Roalson E.H."/>
            <person name="Mir W."/>
            <person name="McCubbin A.G."/>
            <person name="Shore J.S."/>
        </authorList>
    </citation>
    <scope>NUCLEOTIDE SEQUENCE</scope>
    <source>
        <strain evidence="15">F60SS</strain>
    </source>
</reference>
<evidence type="ECO:0000313" key="16">
    <source>
        <dbReference type="Proteomes" id="UP001141552"/>
    </source>
</evidence>
<dbReference type="Pfam" id="PF00069">
    <property type="entry name" value="Pkinase"/>
    <property type="match status" value="1"/>
</dbReference>
<evidence type="ECO:0000256" key="3">
    <source>
        <dbReference type="ARBA" id="ARBA00022679"/>
    </source>
</evidence>
<protein>
    <recommendedName>
        <fullName evidence="14">Protein kinase domain-containing protein</fullName>
    </recommendedName>
</protein>
<dbReference type="EMBL" id="JAKUCV010004618">
    <property type="protein sequence ID" value="KAJ4834810.1"/>
    <property type="molecule type" value="Genomic_DNA"/>
</dbReference>
<keyword evidence="2" id="KW-0433">Leucine-rich repeat</keyword>
<feature type="non-terminal residue" evidence="15">
    <location>
        <position position="691"/>
    </location>
</feature>
<dbReference type="SUPFAM" id="SSF56112">
    <property type="entry name" value="Protein kinase-like (PK-like)"/>
    <property type="match status" value="1"/>
</dbReference>
<dbReference type="SMART" id="SM00220">
    <property type="entry name" value="S_TKc"/>
    <property type="match status" value="1"/>
</dbReference>
<keyword evidence="16" id="KW-1185">Reference proteome</keyword>
<feature type="domain" description="Protein kinase" evidence="14">
    <location>
        <begin position="388"/>
        <end position="641"/>
    </location>
</feature>
<dbReference type="FunFam" id="3.30.200.20:FF:000328">
    <property type="entry name" value="Leucine-rich repeat protein kinase family protein"/>
    <property type="match status" value="1"/>
</dbReference>
<dbReference type="InterPro" id="IPR032675">
    <property type="entry name" value="LRR_dom_sf"/>
</dbReference>
<dbReference type="AlphaFoldDB" id="A0A9Q0JBJ8"/>
<proteinExistence type="predicted"/>
<dbReference type="GO" id="GO:0004672">
    <property type="term" value="F:protein kinase activity"/>
    <property type="evidence" value="ECO:0007669"/>
    <property type="project" value="InterPro"/>
</dbReference>
<evidence type="ECO:0000256" key="12">
    <source>
        <dbReference type="ARBA" id="ARBA00023180"/>
    </source>
</evidence>
<dbReference type="OrthoDB" id="829536at2759"/>
<sequence length="691" mass="75688">WLLLTLSRKAGSKRLPIGILSGMGITGTLSGDIGDLLQLQTLYVSSFLIDFPPAVTRLATLCCRIMDLSQNQGLKGPLPASIVNLNNLQTLSLASNNFIGPIPPSIGNLSNLYLLDLTDNKLNGTIPVSSETSPGLDLLLNARHLRLDRNSFGGPILLNFTSLTNLSELYLSNNKFTGAMPDLSGMNLLTYVIMERTQLQGPIPDTLFSPAQLQSGNPYCGKTRSSNGYCISSQLPNSSYSTAENCMPASCKANQVQSPNCNCARPISGTLQFKSFSFSDFENATYFISLDTVMMEAFKNDRLPVDSISLSVPIRDSNDYLHLKLDVFPSATNQFNRTGFSLITSQLNNITFIKTASWDQNKSSGTPPLIKGVKSFSFEELKKCTNNFSETNIIGSGGYGKVYVGILTSGAKVAIKRAQQGSLQGSAEFKNEIELLSRLHHKNLVSLVGFCYEQGEQMLVYEYISNGTLMENISARGLAYLHEFAHPPIIHRDIKSNNILLDDHLIAKVADFGLSKPFGTGEGHITTGVKGTMGYMDPEYFMTEQLTEKSDVYSFGVVMLELITGRKPIEHGTHIVRAVRTAMDKTKDLYNLQEMLAPAIGLSTKLKGLEKLVDLALRCCEEARAKRPTMGEVVKELENILQLAGLDYDTEMLSTSVSYSGTTTEGSFYGSSDKGNFQYSGSFPHFDRALQ</sequence>
<keyword evidence="10" id="KW-1133">Transmembrane helix</keyword>
<dbReference type="Gene3D" id="3.30.200.20">
    <property type="entry name" value="Phosphorylase Kinase, domain 1"/>
    <property type="match status" value="1"/>
</dbReference>
<comment type="subcellular location">
    <subcellularLocation>
        <location evidence="1">Membrane</location>
    </subcellularLocation>
</comment>
<feature type="binding site" evidence="13">
    <location>
        <position position="416"/>
    </location>
    <ligand>
        <name>ATP</name>
        <dbReference type="ChEBI" id="CHEBI:30616"/>
    </ligand>
</feature>
<keyword evidence="3" id="KW-0808">Transferase</keyword>
<dbReference type="InterPro" id="IPR011009">
    <property type="entry name" value="Kinase-like_dom_sf"/>
</dbReference>
<dbReference type="PANTHER" id="PTHR45974">
    <property type="entry name" value="RECEPTOR-LIKE PROTEIN 55"/>
    <property type="match status" value="1"/>
</dbReference>
<evidence type="ECO:0000256" key="8">
    <source>
        <dbReference type="ARBA" id="ARBA00022777"/>
    </source>
</evidence>
<dbReference type="InterPro" id="IPR000719">
    <property type="entry name" value="Prot_kinase_dom"/>
</dbReference>
<dbReference type="PROSITE" id="PS00107">
    <property type="entry name" value="PROTEIN_KINASE_ATP"/>
    <property type="match status" value="1"/>
</dbReference>
<evidence type="ECO:0000256" key="13">
    <source>
        <dbReference type="PROSITE-ProRule" id="PRU10141"/>
    </source>
</evidence>
<evidence type="ECO:0000256" key="4">
    <source>
        <dbReference type="ARBA" id="ARBA00022692"/>
    </source>
</evidence>
<dbReference type="InterPro" id="IPR001611">
    <property type="entry name" value="Leu-rich_rpt"/>
</dbReference>
<dbReference type="Gene3D" id="1.10.510.10">
    <property type="entry name" value="Transferase(Phosphotransferase) domain 1"/>
    <property type="match status" value="1"/>
</dbReference>
<dbReference type="Gene3D" id="3.80.10.10">
    <property type="entry name" value="Ribonuclease Inhibitor"/>
    <property type="match status" value="2"/>
</dbReference>
<keyword evidence="8" id="KW-0418">Kinase</keyword>
<evidence type="ECO:0000313" key="15">
    <source>
        <dbReference type="EMBL" id="KAJ4834810.1"/>
    </source>
</evidence>
<reference evidence="15" key="1">
    <citation type="submission" date="2022-02" db="EMBL/GenBank/DDBJ databases">
        <authorList>
            <person name="Henning P.M."/>
            <person name="McCubbin A.G."/>
            <person name="Shore J.S."/>
        </authorList>
    </citation>
    <scope>NUCLEOTIDE SEQUENCE</scope>
    <source>
        <strain evidence="15">F60SS</strain>
        <tissue evidence="15">Leaves</tissue>
    </source>
</reference>
<keyword evidence="11" id="KW-0472">Membrane</keyword>
<keyword evidence="9 13" id="KW-0067">ATP-binding</keyword>
<name>A0A9Q0JBJ8_9ROSI</name>
<dbReference type="PROSITE" id="PS00108">
    <property type="entry name" value="PROTEIN_KINASE_ST"/>
    <property type="match status" value="1"/>
</dbReference>
<evidence type="ECO:0000256" key="10">
    <source>
        <dbReference type="ARBA" id="ARBA00022989"/>
    </source>
</evidence>
<accession>A0A9Q0JBJ8</accession>
<keyword evidence="4" id="KW-0812">Transmembrane</keyword>
<dbReference type="PROSITE" id="PS50011">
    <property type="entry name" value="PROTEIN_KINASE_DOM"/>
    <property type="match status" value="1"/>
</dbReference>
<dbReference type="PANTHER" id="PTHR45974:SF266">
    <property type="entry name" value="LEUCINE-RICH REPEAT RECEPTOR PROTEIN KINASE HPCA1"/>
    <property type="match status" value="1"/>
</dbReference>
<evidence type="ECO:0000259" key="14">
    <source>
        <dbReference type="PROSITE" id="PS50011"/>
    </source>
</evidence>
<dbReference type="Proteomes" id="UP001141552">
    <property type="component" value="Unassembled WGS sequence"/>
</dbReference>
<organism evidence="15 16">
    <name type="scientific">Turnera subulata</name>
    <dbReference type="NCBI Taxonomy" id="218843"/>
    <lineage>
        <taxon>Eukaryota</taxon>
        <taxon>Viridiplantae</taxon>
        <taxon>Streptophyta</taxon>
        <taxon>Embryophyta</taxon>
        <taxon>Tracheophyta</taxon>
        <taxon>Spermatophyta</taxon>
        <taxon>Magnoliopsida</taxon>
        <taxon>eudicotyledons</taxon>
        <taxon>Gunneridae</taxon>
        <taxon>Pentapetalae</taxon>
        <taxon>rosids</taxon>
        <taxon>fabids</taxon>
        <taxon>Malpighiales</taxon>
        <taxon>Passifloraceae</taxon>
        <taxon>Turnera</taxon>
    </lineage>
</organism>
<gene>
    <name evidence="15" type="ORF">Tsubulata_013978</name>
</gene>
<keyword evidence="7 13" id="KW-0547">Nucleotide-binding</keyword>
<dbReference type="SUPFAM" id="SSF52058">
    <property type="entry name" value="L domain-like"/>
    <property type="match status" value="1"/>
</dbReference>
<dbReference type="GO" id="GO:0005524">
    <property type="term" value="F:ATP binding"/>
    <property type="evidence" value="ECO:0007669"/>
    <property type="project" value="UniProtKB-UniRule"/>
</dbReference>
<keyword evidence="5" id="KW-0732">Signal</keyword>
<evidence type="ECO:0000256" key="6">
    <source>
        <dbReference type="ARBA" id="ARBA00022737"/>
    </source>
</evidence>
<dbReference type="InterPro" id="IPR017441">
    <property type="entry name" value="Protein_kinase_ATP_BS"/>
</dbReference>
<evidence type="ECO:0000256" key="7">
    <source>
        <dbReference type="ARBA" id="ARBA00022741"/>
    </source>
</evidence>
<comment type="caution">
    <text evidence="15">The sequence shown here is derived from an EMBL/GenBank/DDBJ whole genome shotgun (WGS) entry which is preliminary data.</text>
</comment>